<protein>
    <submittedName>
        <fullName evidence="3">Methylmalonyl-CoA mutase</fullName>
    </submittedName>
</protein>
<dbReference type="PANTHER" id="PTHR48101">
    <property type="entry name" value="METHYLMALONYL-COA MUTASE, MITOCHONDRIAL-RELATED"/>
    <property type="match status" value="1"/>
</dbReference>
<gene>
    <name evidence="3" type="ORF">LX83_002309</name>
</gene>
<dbReference type="SUPFAM" id="SSF51703">
    <property type="entry name" value="Cobalamin (vitamin B12)-dependent enzymes"/>
    <property type="match status" value="1"/>
</dbReference>
<reference evidence="3" key="1">
    <citation type="submission" date="2022-06" db="EMBL/GenBank/DDBJ databases">
        <title>Genomic Encyclopedia of Archaeal and Bacterial Type Strains, Phase II (KMG-II): from individual species to whole genera.</title>
        <authorList>
            <person name="Goeker M."/>
        </authorList>
    </citation>
    <scope>NUCLEOTIDE SEQUENCE</scope>
    <source>
        <strain evidence="3">DSM 43935</strain>
    </source>
</reference>
<dbReference type="RefSeq" id="WP_253770291.1">
    <property type="nucleotide sequence ID" value="NZ_JAMTCK010000005.1"/>
</dbReference>
<comment type="subunit">
    <text evidence="1">Heterodimer of an alpha and a beta chain.</text>
</comment>
<dbReference type="EMBL" id="JAMTCK010000005">
    <property type="protein sequence ID" value="MCP2165451.1"/>
    <property type="molecule type" value="Genomic_DNA"/>
</dbReference>
<dbReference type="PANTHER" id="PTHR48101:SF4">
    <property type="entry name" value="METHYLMALONYL-COA MUTASE, MITOCHONDRIAL"/>
    <property type="match status" value="1"/>
</dbReference>
<evidence type="ECO:0000313" key="4">
    <source>
        <dbReference type="Proteomes" id="UP001206128"/>
    </source>
</evidence>
<accession>A0AAE3GC09</accession>
<evidence type="ECO:0000256" key="1">
    <source>
        <dbReference type="ARBA" id="ARBA00011870"/>
    </source>
</evidence>
<dbReference type="SUPFAM" id="SSF102588">
    <property type="entry name" value="LmbE-like"/>
    <property type="match status" value="1"/>
</dbReference>
<keyword evidence="4" id="KW-1185">Reference proteome</keyword>
<name>A0AAE3GC09_9PSEU</name>
<dbReference type="Pfam" id="PF01642">
    <property type="entry name" value="MM_CoA_mutase"/>
    <property type="match status" value="2"/>
</dbReference>
<feature type="domain" description="Methylmalonyl-CoA mutase alpha/beta chain catalytic" evidence="2">
    <location>
        <begin position="135"/>
        <end position="459"/>
    </location>
</feature>
<organism evidence="3 4">
    <name type="scientific">Goodfellowiella coeruleoviolacea</name>
    <dbReference type="NCBI Taxonomy" id="334858"/>
    <lineage>
        <taxon>Bacteria</taxon>
        <taxon>Bacillati</taxon>
        <taxon>Actinomycetota</taxon>
        <taxon>Actinomycetes</taxon>
        <taxon>Pseudonocardiales</taxon>
        <taxon>Pseudonocardiaceae</taxon>
        <taxon>Goodfellowiella</taxon>
    </lineage>
</organism>
<dbReference type="Gene3D" id="3.40.50.280">
    <property type="entry name" value="Cobalamin-binding domain"/>
    <property type="match status" value="1"/>
</dbReference>
<dbReference type="Gene3D" id="3.20.20.240">
    <property type="entry name" value="Methylmalonyl-CoA mutase"/>
    <property type="match status" value="1"/>
</dbReference>
<dbReference type="InterPro" id="IPR006099">
    <property type="entry name" value="MeMalonylCoA_mutase_a/b_cat"/>
</dbReference>
<dbReference type="GO" id="GO:0005737">
    <property type="term" value="C:cytoplasm"/>
    <property type="evidence" value="ECO:0007669"/>
    <property type="project" value="TreeGrafter"/>
</dbReference>
<feature type="domain" description="Methylmalonyl-CoA mutase alpha/beta chain catalytic" evidence="2">
    <location>
        <begin position="52"/>
        <end position="123"/>
    </location>
</feature>
<dbReference type="AlphaFoldDB" id="A0AAE3GC09"/>
<proteinExistence type="predicted"/>
<comment type="caution">
    <text evidence="3">The sequence shown here is derived from an EMBL/GenBank/DDBJ whole genome shotgun (WGS) entry which is preliminary data.</text>
</comment>
<dbReference type="Gene3D" id="1.10.196.20">
    <property type="match status" value="1"/>
</dbReference>
<sequence length="631" mass="65893">MMESSGELTLAAEFPTATRNDWRALVEGVLRKSGVDTAAHSGPVEQLLTSTTYDGITIQPLYTADDRAPDPGLPGLPPFVRGSRPQGAVLTGWDVRQRHGLGTTPAQTRDAVLADLAGGVTSVWLRVGQGDGVPVTELATALDGVHLDLAPVVLDAGAEFAEAAAELLRLHTDQAVPASQVSGNLGADPLGLLARTGAAPDLAQAAALVVRCAPRYPRLRTLVVDALPYHDAGGSDTQELGCSIAAGLAYLRALTTAGLPVDVACGQLEFRYAASTDQFLTIAKLRAARRLWARVTEVCGAGEPARAQTQHAVTSAAMMTRRDPWVNMLRTTIACFAAGVGGAEAITVLPFDSAIGVSDDFARRVARNTQAVLVDEARLAGVIDPAGGSWYVERLTDELAHTAWAWFQDIERAGGLAAALTSGLVADRLAETWARRSANLADRTDPITGVSEFPNLAEQPVIRPPAPTPAEPTGGLPRVRYAQAWEALRDRADRLAARPGERGDGARPAVFLATLGPVARHNARAGFAANLFNAGGIATPSAGATRDTAEVVAAFQASGARIACLCGTDGDYAERAAEVAAALRAAGAHRVLLAGRPKPDYTDADIDEFVHLGCPALDILTSTLDALEATP</sequence>
<dbReference type="GO" id="GO:0004494">
    <property type="term" value="F:methylmalonyl-CoA mutase activity"/>
    <property type="evidence" value="ECO:0007669"/>
    <property type="project" value="UniProtKB-EC"/>
</dbReference>
<evidence type="ECO:0000313" key="3">
    <source>
        <dbReference type="EMBL" id="MCP2165451.1"/>
    </source>
</evidence>
<dbReference type="InterPro" id="IPR016176">
    <property type="entry name" value="Cbl-dep_enz_cat"/>
</dbReference>
<dbReference type="InterPro" id="IPR024067">
    <property type="entry name" value="Me-malonyl-CoA_mutase_sm_su_N"/>
</dbReference>
<dbReference type="GO" id="GO:0031419">
    <property type="term" value="F:cobalamin binding"/>
    <property type="evidence" value="ECO:0007669"/>
    <property type="project" value="UniProtKB-KW"/>
</dbReference>
<evidence type="ECO:0000259" key="2">
    <source>
        <dbReference type="Pfam" id="PF01642"/>
    </source>
</evidence>
<dbReference type="Proteomes" id="UP001206128">
    <property type="component" value="Unassembled WGS sequence"/>
</dbReference>
<dbReference type="CDD" id="cd03677">
    <property type="entry name" value="MM_CoA_mutase_beta"/>
    <property type="match status" value="1"/>
</dbReference>
<dbReference type="GO" id="GO:0019678">
    <property type="term" value="P:propionate metabolic process, methylmalonyl pathway"/>
    <property type="evidence" value="ECO:0007669"/>
    <property type="project" value="TreeGrafter"/>
</dbReference>
<dbReference type="InterPro" id="IPR024078">
    <property type="entry name" value="LmbE-like_dom_sf"/>
</dbReference>